<proteinExistence type="predicted"/>
<gene>
    <name evidence="1" type="ORF">PT974_04514</name>
</gene>
<dbReference type="SUPFAM" id="SSF49344">
    <property type="entry name" value="CBD9-like"/>
    <property type="match status" value="1"/>
</dbReference>
<dbReference type="EMBL" id="JAVFKD010000004">
    <property type="protein sequence ID" value="KAK5996087.1"/>
    <property type="molecule type" value="Genomic_DNA"/>
</dbReference>
<keyword evidence="2" id="KW-1185">Reference proteome</keyword>
<evidence type="ECO:0000313" key="1">
    <source>
        <dbReference type="EMBL" id="KAK5996087.1"/>
    </source>
</evidence>
<dbReference type="Proteomes" id="UP001338125">
    <property type="component" value="Unassembled WGS sequence"/>
</dbReference>
<evidence type="ECO:0000313" key="2">
    <source>
        <dbReference type="Proteomes" id="UP001338125"/>
    </source>
</evidence>
<protein>
    <submittedName>
        <fullName evidence="1">Extracellular protein</fullName>
    </submittedName>
</protein>
<organism evidence="1 2">
    <name type="scientific">Cladobotryum mycophilum</name>
    <dbReference type="NCBI Taxonomy" id="491253"/>
    <lineage>
        <taxon>Eukaryota</taxon>
        <taxon>Fungi</taxon>
        <taxon>Dikarya</taxon>
        <taxon>Ascomycota</taxon>
        <taxon>Pezizomycotina</taxon>
        <taxon>Sordariomycetes</taxon>
        <taxon>Hypocreomycetidae</taxon>
        <taxon>Hypocreales</taxon>
        <taxon>Hypocreaceae</taxon>
        <taxon>Cladobotryum</taxon>
    </lineage>
</organism>
<accession>A0ABR0SV91</accession>
<comment type="caution">
    <text evidence="1">The sequence shown here is derived from an EMBL/GenBank/DDBJ whole genome shotgun (WGS) entry which is preliminary data.</text>
</comment>
<dbReference type="CDD" id="cd09620">
    <property type="entry name" value="CBM9_like_3"/>
    <property type="match status" value="1"/>
</dbReference>
<name>A0ABR0SV91_9HYPO</name>
<dbReference type="Gene3D" id="2.60.40.1190">
    <property type="match status" value="1"/>
</dbReference>
<sequence>MRHSAIISFAAAIDSFIASTVAHKTPSVFVPSCSHSSPASLTYSKALPNLTDFPLTQVDLCYTDSFLDLTLTAYNETSFFYNASQGTNDLIFEYEAMEAFLARGTEDSVTYFEFEVNPNNVTLQTFVYNPSKRRAPGTPFDHFVVPDPFTDKILATTKLDRPGQTWTSKVQIPLGLFNVERGKARGTEWRMNFFRTVTSPALFPAQVMAAWSPPDVADFHVTAAFGHLKFT</sequence>
<reference evidence="1 2" key="1">
    <citation type="submission" date="2024-01" db="EMBL/GenBank/DDBJ databases">
        <title>Complete genome of Cladobotryum mycophilum ATHUM6906.</title>
        <authorList>
            <person name="Christinaki A.C."/>
            <person name="Myridakis A.I."/>
            <person name="Kouvelis V.N."/>
        </authorList>
    </citation>
    <scope>NUCLEOTIDE SEQUENCE [LARGE SCALE GENOMIC DNA]</scope>
    <source>
        <strain evidence="1 2">ATHUM6906</strain>
    </source>
</reference>